<dbReference type="Gene3D" id="1.10.10.10">
    <property type="entry name" value="Winged helix-like DNA-binding domain superfamily/Winged helix DNA-binding domain"/>
    <property type="match status" value="1"/>
</dbReference>
<gene>
    <name evidence="5" type="ORF">HGA03_17355</name>
</gene>
<dbReference type="SMART" id="SM00421">
    <property type="entry name" value="HTH_LUXR"/>
    <property type="match status" value="1"/>
</dbReference>
<dbReference type="InterPro" id="IPR000792">
    <property type="entry name" value="Tscrpt_reg_LuxR_C"/>
</dbReference>
<keyword evidence="2" id="KW-0238">DNA-binding</keyword>
<dbReference type="GO" id="GO:0003677">
    <property type="term" value="F:DNA binding"/>
    <property type="evidence" value="ECO:0007669"/>
    <property type="project" value="UniProtKB-KW"/>
</dbReference>
<name>A0A7X6R0P6_9CELL</name>
<keyword evidence="6" id="KW-1185">Reference proteome</keyword>
<dbReference type="Pfam" id="PF00196">
    <property type="entry name" value="GerE"/>
    <property type="match status" value="1"/>
</dbReference>
<evidence type="ECO:0000313" key="5">
    <source>
        <dbReference type="EMBL" id="NKY24430.1"/>
    </source>
</evidence>
<sequence>MPGGQVETLSAREREVALLAQEGLPNRMIAERLFLSVRTVENHMSRALRKLGLSTRADLQGLTEDWRF</sequence>
<evidence type="ECO:0000256" key="3">
    <source>
        <dbReference type="ARBA" id="ARBA00023163"/>
    </source>
</evidence>
<proteinExistence type="predicted"/>
<comment type="caution">
    <text evidence="5">The sequence shown here is derived from an EMBL/GenBank/DDBJ whole genome shotgun (WGS) entry which is preliminary data.</text>
</comment>
<dbReference type="EMBL" id="JAAXOX010000015">
    <property type="protein sequence ID" value="NKY24430.1"/>
    <property type="molecule type" value="Genomic_DNA"/>
</dbReference>
<keyword evidence="1" id="KW-0805">Transcription regulation</keyword>
<evidence type="ECO:0000313" key="6">
    <source>
        <dbReference type="Proteomes" id="UP000581206"/>
    </source>
</evidence>
<dbReference type="PANTHER" id="PTHR44688">
    <property type="entry name" value="DNA-BINDING TRANSCRIPTIONAL ACTIVATOR DEVR_DOSR"/>
    <property type="match status" value="1"/>
</dbReference>
<dbReference type="InterPro" id="IPR036388">
    <property type="entry name" value="WH-like_DNA-bd_sf"/>
</dbReference>
<protein>
    <submittedName>
        <fullName evidence="5">Helix-turn-helix transcriptional regulator</fullName>
    </submittedName>
</protein>
<dbReference type="PROSITE" id="PS50043">
    <property type="entry name" value="HTH_LUXR_2"/>
    <property type="match status" value="1"/>
</dbReference>
<dbReference type="Proteomes" id="UP000581206">
    <property type="component" value="Unassembled WGS sequence"/>
</dbReference>
<keyword evidence="3" id="KW-0804">Transcription</keyword>
<dbReference type="PROSITE" id="PS00622">
    <property type="entry name" value="HTH_LUXR_1"/>
    <property type="match status" value="1"/>
</dbReference>
<dbReference type="CDD" id="cd06170">
    <property type="entry name" value="LuxR_C_like"/>
    <property type="match status" value="1"/>
</dbReference>
<dbReference type="SUPFAM" id="SSF46894">
    <property type="entry name" value="C-terminal effector domain of the bipartite response regulators"/>
    <property type="match status" value="1"/>
</dbReference>
<evidence type="ECO:0000256" key="1">
    <source>
        <dbReference type="ARBA" id="ARBA00023015"/>
    </source>
</evidence>
<reference evidence="5 6" key="1">
    <citation type="submission" date="2020-04" db="EMBL/GenBank/DDBJ databases">
        <title>MicrobeNet Type strains.</title>
        <authorList>
            <person name="Nicholson A.C."/>
        </authorList>
    </citation>
    <scope>NUCLEOTIDE SEQUENCE [LARGE SCALE GENOMIC DNA]</scope>
    <source>
        <strain evidence="5 6">ATCC BAA-788</strain>
    </source>
</reference>
<dbReference type="GO" id="GO:0006355">
    <property type="term" value="P:regulation of DNA-templated transcription"/>
    <property type="evidence" value="ECO:0007669"/>
    <property type="project" value="InterPro"/>
</dbReference>
<dbReference type="AlphaFoldDB" id="A0A7X6R0P6"/>
<organism evidence="5 6">
    <name type="scientific">Cellulomonas denverensis</name>
    <dbReference type="NCBI Taxonomy" id="264297"/>
    <lineage>
        <taxon>Bacteria</taxon>
        <taxon>Bacillati</taxon>
        <taxon>Actinomycetota</taxon>
        <taxon>Actinomycetes</taxon>
        <taxon>Micrococcales</taxon>
        <taxon>Cellulomonadaceae</taxon>
        <taxon>Cellulomonas</taxon>
    </lineage>
</organism>
<dbReference type="PANTHER" id="PTHR44688:SF16">
    <property type="entry name" value="DNA-BINDING TRANSCRIPTIONAL ACTIVATOR DEVR_DOSR"/>
    <property type="match status" value="1"/>
</dbReference>
<evidence type="ECO:0000256" key="2">
    <source>
        <dbReference type="ARBA" id="ARBA00023125"/>
    </source>
</evidence>
<dbReference type="PRINTS" id="PR00038">
    <property type="entry name" value="HTHLUXR"/>
</dbReference>
<dbReference type="InterPro" id="IPR016032">
    <property type="entry name" value="Sig_transdc_resp-reg_C-effctor"/>
</dbReference>
<accession>A0A7X6R0P6</accession>
<evidence type="ECO:0000259" key="4">
    <source>
        <dbReference type="PROSITE" id="PS50043"/>
    </source>
</evidence>
<feature type="domain" description="HTH luxR-type" evidence="4">
    <location>
        <begin position="2"/>
        <end position="67"/>
    </location>
</feature>